<reference evidence="4 5" key="1">
    <citation type="submission" date="2023-12" db="EMBL/GenBank/DDBJ databases">
        <title>Sinomonas terricola sp. nov, isolated from litchi orchard soil in Guangdong, PR China.</title>
        <authorList>
            <person name="Jiaxin W."/>
            <person name="Yang Z."/>
            <person name="Honghui Z."/>
        </authorList>
    </citation>
    <scope>NUCLEOTIDE SEQUENCE [LARGE SCALE GENOMIC DNA]</scope>
    <source>
        <strain evidence="4 5">JGH33</strain>
    </source>
</reference>
<dbReference type="Gene3D" id="1.10.30.50">
    <property type="match status" value="1"/>
</dbReference>
<dbReference type="InterPro" id="IPR002711">
    <property type="entry name" value="HNH"/>
</dbReference>
<comment type="similarity">
    <text evidence="1">Belongs to the Rv1128c/1148c/1588c/1702c/1945/3466 family.</text>
</comment>
<evidence type="ECO:0000259" key="3">
    <source>
        <dbReference type="SMART" id="SM00507"/>
    </source>
</evidence>
<dbReference type="Pfam" id="PF02720">
    <property type="entry name" value="DUF222"/>
    <property type="match status" value="1"/>
</dbReference>
<dbReference type="SMART" id="SM00507">
    <property type="entry name" value="HNHc"/>
    <property type="match status" value="1"/>
</dbReference>
<gene>
    <name evidence="4" type="ORF">SPF06_07480</name>
</gene>
<organism evidence="4 5">
    <name type="scientific">Sinomonas terricola</name>
    <dbReference type="NCBI Taxonomy" id="3110330"/>
    <lineage>
        <taxon>Bacteria</taxon>
        <taxon>Bacillati</taxon>
        <taxon>Actinomycetota</taxon>
        <taxon>Actinomycetes</taxon>
        <taxon>Micrococcales</taxon>
        <taxon>Micrococcaceae</taxon>
        <taxon>Sinomonas</taxon>
    </lineage>
</organism>
<dbReference type="InterPro" id="IPR003870">
    <property type="entry name" value="DUF222"/>
</dbReference>
<dbReference type="CDD" id="cd00085">
    <property type="entry name" value="HNHc"/>
    <property type="match status" value="1"/>
</dbReference>
<dbReference type="RefSeq" id="WP_323278400.1">
    <property type="nucleotide sequence ID" value="NZ_JAYGGQ010000004.1"/>
</dbReference>
<comment type="caution">
    <text evidence="4">The sequence shown here is derived from an EMBL/GenBank/DDBJ whole genome shotgun (WGS) entry which is preliminary data.</text>
</comment>
<feature type="region of interest" description="Disordered" evidence="2">
    <location>
        <begin position="438"/>
        <end position="471"/>
    </location>
</feature>
<dbReference type="Proteomes" id="UP001304769">
    <property type="component" value="Unassembled WGS sequence"/>
</dbReference>
<protein>
    <submittedName>
        <fullName evidence="4">DUF222 domain-containing protein</fullName>
    </submittedName>
</protein>
<feature type="compositionally biased region" description="Basic and acidic residues" evidence="2">
    <location>
        <begin position="462"/>
        <end position="471"/>
    </location>
</feature>
<evidence type="ECO:0000313" key="5">
    <source>
        <dbReference type="Proteomes" id="UP001304769"/>
    </source>
</evidence>
<dbReference type="InterPro" id="IPR003615">
    <property type="entry name" value="HNH_nuc"/>
</dbReference>
<dbReference type="EMBL" id="JAYGGQ010000004">
    <property type="protein sequence ID" value="MEA5454559.1"/>
    <property type="molecule type" value="Genomic_DNA"/>
</dbReference>
<feature type="compositionally biased region" description="Polar residues" evidence="2">
    <location>
        <begin position="443"/>
        <end position="461"/>
    </location>
</feature>
<evidence type="ECO:0000313" key="4">
    <source>
        <dbReference type="EMBL" id="MEA5454559.1"/>
    </source>
</evidence>
<sequence length="471" mass="50428">MAGTASDDAAGAPVPVVAFDGGQGSVVDGLLRIPSPECLGASEALELLGALDRLMAWGSAIRMRAMARFAEAMADEPLFRRARQPSRLGGNEARALAVVEVATATAVSEHAAARQLNDAEDLCTSQRSVLAALEAGEFSEAHVRVILDAARTVPAEDAPHFARAALVRAVTRGGRRRTPGELRILLRRMRERVHPESIVVRKKAALSGRGVWFAPDADGMCTLEARLPAEAGLAIYNGLDTAARAARVHGATETLDQLRADSLAAQLLDDGTRSTTAFRPEIVVTIPVHTLLGGTDHAASATGQSPGRFAAELAGYGPIDTSTARQLAALAENWQRLYIDAATGHALGVGRTAYRPPKALRRYLAHRDGTCRFPSCTRPAHRCEPDHTTEWQDGGTTDPHNLALLCPRHHALKSIGAWTYTNSDHGSLHWRSPLGRAHRTEPTQHSTPAQSLAATPKSVQRLTEDDRPPPF</sequence>
<proteinExistence type="inferred from homology"/>
<dbReference type="Pfam" id="PF01844">
    <property type="entry name" value="HNH"/>
    <property type="match status" value="1"/>
</dbReference>
<evidence type="ECO:0000256" key="1">
    <source>
        <dbReference type="ARBA" id="ARBA00023450"/>
    </source>
</evidence>
<accession>A0ABU5T4W9</accession>
<keyword evidence="5" id="KW-1185">Reference proteome</keyword>
<name>A0ABU5T4W9_9MICC</name>
<feature type="domain" description="HNH nuclease" evidence="3">
    <location>
        <begin position="359"/>
        <end position="411"/>
    </location>
</feature>
<evidence type="ECO:0000256" key="2">
    <source>
        <dbReference type="SAM" id="MobiDB-lite"/>
    </source>
</evidence>